<sequence length="336" mass="36988">MSRSSTTGTPAFSIIVPSRNRPHYLAECLDAIAAQTCNDYEVLVIDDGSDEESRSAYESLIGGYGRERFRHVIHNPAGAGGAGPSLVRNIGLRIARGEYIAFCDDDDHWCRDDHLEIALASLRKTGADLYLSNQQAVAPGGEVIIETLMENVARKAAENTAVLEDVFPVSVGDVLSYPDYAHLNITILERRLAERLSGFWERTNYAEDVHFFVRASELARGILYRNRTCAIHNVPARRKKADSVSTRLEQLDKHMLETMVYQHLLCVVRHPAAIRYGRLSLSNMQKTIASELEADGRHSAAALFAANALSTLPGVKWALKTALVSVKALSSGLRPG</sequence>
<name>A0A831RQQ3_9GAMM</name>
<protein>
    <submittedName>
        <fullName evidence="2">Glycosyltransferase family 2 protein</fullName>
    </submittedName>
</protein>
<dbReference type="Gene3D" id="3.90.550.10">
    <property type="entry name" value="Spore Coat Polysaccharide Biosynthesis Protein SpsA, Chain A"/>
    <property type="match status" value="1"/>
</dbReference>
<dbReference type="Proteomes" id="UP000886251">
    <property type="component" value="Unassembled WGS sequence"/>
</dbReference>
<reference evidence="2" key="1">
    <citation type="journal article" date="2020" name="mSystems">
        <title>Genome- and Community-Level Interaction Insights into Carbon Utilization and Element Cycling Functions of Hydrothermarchaeota in Hydrothermal Sediment.</title>
        <authorList>
            <person name="Zhou Z."/>
            <person name="Liu Y."/>
            <person name="Xu W."/>
            <person name="Pan J."/>
            <person name="Luo Z.H."/>
            <person name="Li M."/>
        </authorList>
    </citation>
    <scope>NUCLEOTIDE SEQUENCE [LARGE SCALE GENOMIC DNA]</scope>
    <source>
        <strain evidence="2">HyVt-443</strain>
    </source>
</reference>
<dbReference type="InterPro" id="IPR029044">
    <property type="entry name" value="Nucleotide-diphossugar_trans"/>
</dbReference>
<dbReference type="InterPro" id="IPR050834">
    <property type="entry name" value="Glycosyltransf_2"/>
</dbReference>
<feature type="domain" description="Glycosyltransferase 2-like" evidence="1">
    <location>
        <begin position="13"/>
        <end position="137"/>
    </location>
</feature>
<dbReference type="EMBL" id="DRKP01000192">
    <property type="protein sequence ID" value="HEB97816.1"/>
    <property type="molecule type" value="Genomic_DNA"/>
</dbReference>
<comment type="caution">
    <text evidence="2">The sequence shown here is derived from an EMBL/GenBank/DDBJ whole genome shotgun (WGS) entry which is preliminary data.</text>
</comment>
<dbReference type="SUPFAM" id="SSF53448">
    <property type="entry name" value="Nucleotide-diphospho-sugar transferases"/>
    <property type="match status" value="1"/>
</dbReference>
<dbReference type="AlphaFoldDB" id="A0A831RQQ3"/>
<proteinExistence type="predicted"/>
<evidence type="ECO:0000259" key="1">
    <source>
        <dbReference type="Pfam" id="PF00535"/>
    </source>
</evidence>
<dbReference type="PANTHER" id="PTHR43685:SF2">
    <property type="entry name" value="GLYCOSYLTRANSFERASE 2-LIKE DOMAIN-CONTAINING PROTEIN"/>
    <property type="match status" value="1"/>
</dbReference>
<evidence type="ECO:0000313" key="2">
    <source>
        <dbReference type="EMBL" id="HEB97816.1"/>
    </source>
</evidence>
<dbReference type="CDD" id="cd00761">
    <property type="entry name" value="Glyco_tranf_GTA_type"/>
    <property type="match status" value="1"/>
</dbReference>
<accession>A0A831RQQ3</accession>
<dbReference type="InterPro" id="IPR001173">
    <property type="entry name" value="Glyco_trans_2-like"/>
</dbReference>
<organism evidence="2">
    <name type="scientific">Sedimenticola thiotaurini</name>
    <dbReference type="NCBI Taxonomy" id="1543721"/>
    <lineage>
        <taxon>Bacteria</taxon>
        <taxon>Pseudomonadati</taxon>
        <taxon>Pseudomonadota</taxon>
        <taxon>Gammaproteobacteria</taxon>
        <taxon>Chromatiales</taxon>
        <taxon>Sedimenticolaceae</taxon>
        <taxon>Sedimenticola</taxon>
    </lineage>
</organism>
<dbReference type="Pfam" id="PF00535">
    <property type="entry name" value="Glycos_transf_2"/>
    <property type="match status" value="1"/>
</dbReference>
<dbReference type="PANTHER" id="PTHR43685">
    <property type="entry name" value="GLYCOSYLTRANSFERASE"/>
    <property type="match status" value="1"/>
</dbReference>
<gene>
    <name evidence="2" type="ORF">ENI96_15465</name>
</gene>